<dbReference type="InterPro" id="IPR027051">
    <property type="entry name" value="XdhC_Rossmann_dom"/>
</dbReference>
<dbReference type="Pfam" id="PF02625">
    <property type="entry name" value="XdhC_CoxI"/>
    <property type="match status" value="1"/>
</dbReference>
<evidence type="ECO:0000313" key="3">
    <source>
        <dbReference type="EMBL" id="WGL15174.1"/>
    </source>
</evidence>
<dbReference type="EMBL" id="CP118605">
    <property type="protein sequence ID" value="WGL15174.1"/>
    <property type="molecule type" value="Genomic_DNA"/>
</dbReference>
<evidence type="ECO:0000313" key="4">
    <source>
        <dbReference type="Proteomes" id="UP001236500"/>
    </source>
</evidence>
<feature type="domain" description="XdhC- CoxI" evidence="1">
    <location>
        <begin position="28"/>
        <end position="96"/>
    </location>
</feature>
<keyword evidence="4" id="KW-1185">Reference proteome</keyword>
<dbReference type="PANTHER" id="PTHR30388:SF6">
    <property type="entry name" value="XANTHINE DEHYDROGENASE SUBUNIT A-RELATED"/>
    <property type="match status" value="1"/>
</dbReference>
<dbReference type="RefSeq" id="WP_280317762.1">
    <property type="nucleotide sequence ID" value="NZ_CP118605.1"/>
</dbReference>
<evidence type="ECO:0000259" key="1">
    <source>
        <dbReference type="Pfam" id="PF02625"/>
    </source>
</evidence>
<dbReference type="PANTHER" id="PTHR30388">
    <property type="entry name" value="ALDEHYDE OXIDOREDUCTASE MOLYBDENUM COFACTOR ASSEMBLY PROTEIN"/>
    <property type="match status" value="1"/>
</dbReference>
<organism evidence="3 4">
    <name type="scientific">Microbulbifer bruguierae</name>
    <dbReference type="NCBI Taxonomy" id="3029061"/>
    <lineage>
        <taxon>Bacteria</taxon>
        <taxon>Pseudomonadati</taxon>
        <taxon>Pseudomonadota</taxon>
        <taxon>Gammaproteobacteria</taxon>
        <taxon>Cellvibrionales</taxon>
        <taxon>Microbulbiferaceae</taxon>
        <taxon>Microbulbifer</taxon>
    </lineage>
</organism>
<evidence type="ECO:0000259" key="2">
    <source>
        <dbReference type="Pfam" id="PF13478"/>
    </source>
</evidence>
<feature type="domain" description="XdhC Rossmann" evidence="2">
    <location>
        <begin position="124"/>
        <end position="278"/>
    </location>
</feature>
<reference evidence="3 4" key="1">
    <citation type="submission" date="2023-02" db="EMBL/GenBank/DDBJ databases">
        <title>Description and genomic characterization of Microbulbifer bruguierae sp. nov., isolated from the sediment of mangrove plant Bruguiera sexangula.</title>
        <authorList>
            <person name="Long M."/>
        </authorList>
    </citation>
    <scope>NUCLEOTIDE SEQUENCE [LARGE SCALE GENOMIC DNA]</scope>
    <source>
        <strain evidence="3 4">H12</strain>
    </source>
</reference>
<accession>A0ABY8N9R1</accession>
<proteinExistence type="predicted"/>
<dbReference type="Pfam" id="PF13478">
    <property type="entry name" value="XdhC_C"/>
    <property type="match status" value="1"/>
</dbReference>
<sequence length="327" mass="35330">MSEQSNGFNARLGTRHWASAAAGLEQLGRAYVLITILGVRGSTPREDGTKMLVSADDQGDLQCEGTIGGGHLEYRAIERATALLAEGRSQQALEHFPLGAKLGQCCGGSVAVLFEMFAPAGIDLMLFGAGHVGRALVKLLEDLPCRVRWVDSRAELLAHSLPANVASNITTNIATNVITVATDDPVAAVADMPAQGYYLVLTHNHQLDFEITRAILQRGDAHYVGLIGSETKWRRFRMRFEHRGHPPAFYQPVHCPVGLSAVPGKRPMEVAVSIAGEIIGHYQRQHRQQSPRTVRRGLGWSELESLVRDTSAAAQAAADGATLEADQ</sequence>
<dbReference type="InterPro" id="IPR003777">
    <property type="entry name" value="XdhC_CoxI"/>
</dbReference>
<dbReference type="Gene3D" id="3.40.50.720">
    <property type="entry name" value="NAD(P)-binding Rossmann-like Domain"/>
    <property type="match status" value="1"/>
</dbReference>
<dbReference type="NCBIfam" id="TIGR02964">
    <property type="entry name" value="xanthine_xdhC"/>
    <property type="match status" value="1"/>
</dbReference>
<dbReference type="Proteomes" id="UP001236500">
    <property type="component" value="Chromosome"/>
</dbReference>
<gene>
    <name evidence="3" type="primary">xdhC</name>
    <name evidence="3" type="ORF">PVT68_10340</name>
</gene>
<protein>
    <submittedName>
        <fullName evidence="3">Xanthine dehydrogenase accessory protein XdhC</fullName>
    </submittedName>
</protein>
<name>A0ABY8N9R1_9GAMM</name>
<dbReference type="InterPro" id="IPR014308">
    <property type="entry name" value="Xanthine_DH_XdhC"/>
</dbReference>
<dbReference type="InterPro" id="IPR052698">
    <property type="entry name" value="MoCofactor_Util/Proc"/>
</dbReference>